<feature type="chain" id="PRO_5003942784" evidence="3">
    <location>
        <begin position="21"/>
        <end position="933"/>
    </location>
</feature>
<dbReference type="SUPFAM" id="SSF110296">
    <property type="entry name" value="Oligoxyloglucan reducing end-specific cellobiohydrolase"/>
    <property type="match status" value="3"/>
</dbReference>
<feature type="domain" description="Photosynthesis system II assembly factor Ycf48/Hcf136-like" evidence="4">
    <location>
        <begin position="322"/>
        <end position="399"/>
    </location>
</feature>
<proteinExistence type="predicted"/>
<dbReference type="SUPFAM" id="SSF50939">
    <property type="entry name" value="Sialidases"/>
    <property type="match status" value="1"/>
</dbReference>
<evidence type="ECO:0000256" key="1">
    <source>
        <dbReference type="ARBA" id="ARBA00022531"/>
    </source>
</evidence>
<sequence length="933" mass="101187">MKNPLLLVIFCLSLVQTAFSQSWQRITDRGNALTDIHWVNDDLAFASGNQIMLKTTDGGEGWTELAMPIAADLLAVDFHDHQIGAMAGKNGTLLQTKDGGQSWNIINLNTTSDILTVNYRSSEEIWISGTSGTLKYSSNGGETWTSVELGTTAAINTLVFTSGDQGFLATSSGAIYKTTNNGQSWQQLTSSVSTALNDLYFTNDTTGYAVGDEGTILKTVDSGNHWAFIQSGTNYDYKRVAFHRDRPDIGIIVGEEGTVLYTNNAGLTFLVRNSRTTEDIHGIDYKQSTNTVVAVADGGTILRSTNAGSSWISLLSGHPSDFLATDFVNDSRGYIAGKEAVIFRTTNGGDSFNDYSRPLNIDFHAIAFQSPAFGYVVGDDGTMLNTTNSGGSWTALNPKTELDLYGLYFADADTGYIVGESGYLASTVNRGVNWSTIHAGDKGYDYHDIDFFESGPGIIIGEGGHVLKSNSNGDWQEISIGTSDDLHGMFMIDESAAIIVGDNGQAFFTQNQFESWEPLNTNTAQNLRDVAFLDSLTGFIVGDKGLILQTTDRGKNWTEVDTETYQDFKAISFGDVNTGYAVGEFGMIYQYSCEVPTATGTIIGQDNICLSQQIYRLEYESTDDLTFEWRVDGGTIIEGQGSDRIVVQWETPGRNAVLVKSQNICGDGPTEGLEVTVSTIPEKVPQIIGNGVACLETVSQYEVDSIPGMEYIWTASGGIIQSGQGTAHAAITWEAEGQQQLKVMPRNACGESTATTKAITITRAPSQPDPIIGLAEVGLEVQSYEVSEVEGVNYQWSTEGGTILSGQGTHAVTVSWEKEGDFLLEVTPSNHCHEGIPQALNVNVNLITDLEKEAEKAQVKIYPNPSSGDIHINIKGVGSIREIRIVDPMGKYLRKITPHGDMFDFDIENLPVGLWLIEVESTAGKSVDKVWIK</sequence>
<dbReference type="InterPro" id="IPR026444">
    <property type="entry name" value="Secre_tail"/>
</dbReference>
<dbReference type="OrthoDB" id="9757809at2"/>
<dbReference type="InterPro" id="IPR036278">
    <property type="entry name" value="Sialidase_sf"/>
</dbReference>
<dbReference type="Pfam" id="PF19408">
    <property type="entry name" value="PKD_6"/>
    <property type="match status" value="3"/>
</dbReference>
<evidence type="ECO:0000256" key="3">
    <source>
        <dbReference type="SAM" id="SignalP"/>
    </source>
</evidence>
<dbReference type="Proteomes" id="UP000010796">
    <property type="component" value="Chromosome"/>
</dbReference>
<feature type="domain" description="PKD-like" evidence="6">
    <location>
        <begin position="596"/>
        <end position="675"/>
    </location>
</feature>
<dbReference type="RefSeq" id="WP_015265144.1">
    <property type="nucleotide sequence ID" value="NC_019904.1"/>
</dbReference>
<feature type="domain" description="Photosynthesis system II assembly factor Ycf48/Hcf136-like" evidence="4">
    <location>
        <begin position="512"/>
        <end position="587"/>
    </location>
</feature>
<dbReference type="KEGG" id="evi:Echvi_1309"/>
<dbReference type="STRING" id="926556.Echvi_1309"/>
<protein>
    <submittedName>
        <fullName evidence="7">Putative photosystem II stability/assembly factor-like protein</fullName>
    </submittedName>
</protein>
<organism evidence="7 8">
    <name type="scientific">Echinicola vietnamensis (strain DSM 17526 / LMG 23754 / KMM 6221)</name>
    <dbReference type="NCBI Taxonomy" id="926556"/>
    <lineage>
        <taxon>Bacteria</taxon>
        <taxon>Pseudomonadati</taxon>
        <taxon>Bacteroidota</taxon>
        <taxon>Cytophagia</taxon>
        <taxon>Cytophagales</taxon>
        <taxon>Cyclobacteriaceae</taxon>
        <taxon>Echinicola</taxon>
    </lineage>
</organism>
<dbReference type="EMBL" id="CP003346">
    <property type="protein sequence ID" value="AGA77580.1"/>
    <property type="molecule type" value="Genomic_DNA"/>
</dbReference>
<evidence type="ECO:0000256" key="2">
    <source>
        <dbReference type="ARBA" id="ARBA00023276"/>
    </source>
</evidence>
<dbReference type="GO" id="GO:0015979">
    <property type="term" value="P:photosynthesis"/>
    <property type="evidence" value="ECO:0007669"/>
    <property type="project" value="UniProtKB-KW"/>
</dbReference>
<evidence type="ECO:0000313" key="7">
    <source>
        <dbReference type="EMBL" id="AGA77580.1"/>
    </source>
</evidence>
<gene>
    <name evidence="7" type="ordered locus">Echvi_1309</name>
</gene>
<dbReference type="Gene3D" id="2.130.10.10">
    <property type="entry name" value="YVTN repeat-like/Quinoprotein amine dehydrogenase"/>
    <property type="match status" value="3"/>
</dbReference>
<dbReference type="InterPro" id="IPR045829">
    <property type="entry name" value="PKD_6"/>
</dbReference>
<dbReference type="InterPro" id="IPR028203">
    <property type="entry name" value="PSII_CF48-like_dom"/>
</dbReference>
<feature type="domain" description="PKD-like" evidence="6">
    <location>
        <begin position="765"/>
        <end position="842"/>
    </location>
</feature>
<keyword evidence="8" id="KW-1185">Reference proteome</keyword>
<accession>L0FY75</accession>
<evidence type="ECO:0000313" key="8">
    <source>
        <dbReference type="Proteomes" id="UP000010796"/>
    </source>
</evidence>
<dbReference type="Pfam" id="PF14870">
    <property type="entry name" value="PSII_BNR"/>
    <property type="match status" value="3"/>
</dbReference>
<feature type="domain" description="Photosynthesis system II assembly factor Ycf48/Hcf136-like" evidence="4">
    <location>
        <begin position="62"/>
        <end position="188"/>
    </location>
</feature>
<reference evidence="8" key="1">
    <citation type="submission" date="2012-02" db="EMBL/GenBank/DDBJ databases">
        <title>The complete genome of Echinicola vietnamensis DSM 17526.</title>
        <authorList>
            <person name="Lucas S."/>
            <person name="Copeland A."/>
            <person name="Lapidus A."/>
            <person name="Glavina del Rio T."/>
            <person name="Dalin E."/>
            <person name="Tice H."/>
            <person name="Bruce D."/>
            <person name="Goodwin L."/>
            <person name="Pitluck S."/>
            <person name="Peters L."/>
            <person name="Ovchinnikova G."/>
            <person name="Teshima H."/>
            <person name="Kyrpides N."/>
            <person name="Mavromatis K."/>
            <person name="Ivanova N."/>
            <person name="Brettin T."/>
            <person name="Detter J.C."/>
            <person name="Han C."/>
            <person name="Larimer F."/>
            <person name="Land M."/>
            <person name="Hauser L."/>
            <person name="Markowitz V."/>
            <person name="Cheng J.-F."/>
            <person name="Hugenholtz P."/>
            <person name="Woyke T."/>
            <person name="Wu D."/>
            <person name="Brambilla E."/>
            <person name="Klenk H.-P."/>
            <person name="Eisen J.A."/>
        </authorList>
    </citation>
    <scope>NUCLEOTIDE SEQUENCE [LARGE SCALE GENOMIC DNA]</scope>
    <source>
        <strain evidence="8">DSM 17526 / LMG 23754 / KMM 6221</strain>
    </source>
</reference>
<dbReference type="GO" id="GO:0009523">
    <property type="term" value="C:photosystem II"/>
    <property type="evidence" value="ECO:0007669"/>
    <property type="project" value="UniProtKB-KW"/>
</dbReference>
<dbReference type="PANTHER" id="PTHR47199:SF2">
    <property type="entry name" value="PHOTOSYSTEM II STABILITY_ASSEMBLY FACTOR HCF136, CHLOROPLASTIC"/>
    <property type="match status" value="1"/>
</dbReference>
<keyword evidence="2" id="KW-0604">Photosystem II</keyword>
<dbReference type="HOGENOM" id="CLU_313245_0_0_10"/>
<feature type="signal peptide" evidence="3">
    <location>
        <begin position="1"/>
        <end position="20"/>
    </location>
</feature>
<name>L0FY75_ECHVK</name>
<feature type="domain" description="PKD-like" evidence="6">
    <location>
        <begin position="682"/>
        <end position="756"/>
    </location>
</feature>
<evidence type="ECO:0000259" key="4">
    <source>
        <dbReference type="Pfam" id="PF14870"/>
    </source>
</evidence>
<keyword evidence="3" id="KW-0732">Signal</keyword>
<evidence type="ECO:0000259" key="5">
    <source>
        <dbReference type="Pfam" id="PF18962"/>
    </source>
</evidence>
<dbReference type="AlphaFoldDB" id="L0FY75"/>
<dbReference type="eggNOG" id="COG4447">
    <property type="taxonomic scope" value="Bacteria"/>
</dbReference>
<dbReference type="PANTHER" id="PTHR47199">
    <property type="entry name" value="PHOTOSYSTEM II STABILITY/ASSEMBLY FACTOR HCF136, CHLOROPLASTIC"/>
    <property type="match status" value="1"/>
</dbReference>
<dbReference type="Pfam" id="PF18962">
    <property type="entry name" value="Por_Secre_tail"/>
    <property type="match status" value="1"/>
</dbReference>
<dbReference type="InterPro" id="IPR015943">
    <property type="entry name" value="WD40/YVTN_repeat-like_dom_sf"/>
</dbReference>
<evidence type="ECO:0000259" key="6">
    <source>
        <dbReference type="Pfam" id="PF19408"/>
    </source>
</evidence>
<dbReference type="PATRIC" id="fig|926556.3.peg.1391"/>
<keyword evidence="1" id="KW-0602">Photosynthesis</keyword>
<feature type="domain" description="Secretion system C-terminal sorting" evidence="5">
    <location>
        <begin position="861"/>
        <end position="932"/>
    </location>
</feature>